<gene>
    <name evidence="1" type="ORF">FEK34_27320</name>
</gene>
<dbReference type="AlphaFoldDB" id="A0A5R8NC32"/>
<reference evidence="1 2" key="1">
    <citation type="submission" date="2019-05" db="EMBL/GenBank/DDBJ databases">
        <title>Genomes sequences of two Nocardia cyriacigeorgica environmental isolates, type strains Nocardia asteroides ATCC 19247 and Nocardia cyriacigeorgica DSM 44484.</title>
        <authorList>
            <person name="Vautrin F."/>
            <person name="Bergeron E."/>
            <person name="Dubost A."/>
            <person name="Abrouk D."/>
            <person name="Rodriguez Nava V."/>
            <person name="Pujic P."/>
        </authorList>
    </citation>
    <scope>NUCLEOTIDE SEQUENCE [LARGE SCALE GENOMIC DNA]</scope>
    <source>
        <strain evidence="1 2">EML 446</strain>
    </source>
</reference>
<dbReference type="Pfam" id="PF04199">
    <property type="entry name" value="Cyclase"/>
    <property type="match status" value="1"/>
</dbReference>
<dbReference type="GO" id="GO:0004061">
    <property type="term" value="F:arylformamidase activity"/>
    <property type="evidence" value="ECO:0007669"/>
    <property type="project" value="InterPro"/>
</dbReference>
<dbReference type="PANTHER" id="PTHR31118:SF12">
    <property type="entry name" value="CYCLASE-LIKE PROTEIN 2"/>
    <property type="match status" value="1"/>
</dbReference>
<accession>A0A5R8NC32</accession>
<name>A0A5R8NC32_9NOCA</name>
<dbReference type="PANTHER" id="PTHR31118">
    <property type="entry name" value="CYCLASE-LIKE PROTEIN 2"/>
    <property type="match status" value="1"/>
</dbReference>
<comment type="caution">
    <text evidence="1">The sequence shown here is derived from an EMBL/GenBank/DDBJ whole genome shotgun (WGS) entry which is preliminary data.</text>
</comment>
<dbReference type="Proteomes" id="UP000306378">
    <property type="component" value="Unassembled WGS sequence"/>
</dbReference>
<dbReference type="GO" id="GO:0019441">
    <property type="term" value="P:L-tryptophan catabolic process to kynurenine"/>
    <property type="evidence" value="ECO:0007669"/>
    <property type="project" value="InterPro"/>
</dbReference>
<dbReference type="RefSeq" id="WP_138452483.1">
    <property type="nucleotide sequence ID" value="NZ_VBUT01000013.1"/>
</dbReference>
<dbReference type="InterPro" id="IPR007325">
    <property type="entry name" value="KFase/CYL"/>
</dbReference>
<protein>
    <submittedName>
        <fullName evidence="1">Cyclase family protein</fullName>
    </submittedName>
</protein>
<dbReference type="SUPFAM" id="SSF102198">
    <property type="entry name" value="Putative cyclase"/>
    <property type="match status" value="1"/>
</dbReference>
<sequence>MNPFGRLVNLSHMHDPASTPVYPGDPAFAIETVATIAEDGYYLRYVRQGEHTGTHWGAPVHFDSAGLAADELDLDDLLLPAVRIDVRAECAHDRDHAITAADLRDWERRHGPIPEGAAVIAWTGWDAKWGTPDFIGSGADAGHMPGFSVDAVEWLLETGRLGRRGALGIDTFGPDLGIDHEYTVSKLLYREHRISLECLAGLAALPATGAWVLAGGPIYRGGSGSPATVIGIIPETVRPEVKPNY</sequence>
<evidence type="ECO:0000313" key="1">
    <source>
        <dbReference type="EMBL" id="TLF73251.1"/>
    </source>
</evidence>
<organism evidence="1 2">
    <name type="scientific">Nocardia cyriacigeorgica</name>
    <dbReference type="NCBI Taxonomy" id="135487"/>
    <lineage>
        <taxon>Bacteria</taxon>
        <taxon>Bacillati</taxon>
        <taxon>Actinomycetota</taxon>
        <taxon>Actinomycetes</taxon>
        <taxon>Mycobacteriales</taxon>
        <taxon>Nocardiaceae</taxon>
        <taxon>Nocardia</taxon>
    </lineage>
</organism>
<dbReference type="EMBL" id="VBUT01000013">
    <property type="protein sequence ID" value="TLF73251.1"/>
    <property type="molecule type" value="Genomic_DNA"/>
</dbReference>
<evidence type="ECO:0000313" key="2">
    <source>
        <dbReference type="Proteomes" id="UP000306378"/>
    </source>
</evidence>
<proteinExistence type="predicted"/>
<dbReference type="InterPro" id="IPR037175">
    <property type="entry name" value="KFase_sf"/>
</dbReference>
<dbReference type="Gene3D" id="3.50.30.50">
    <property type="entry name" value="Putative cyclase"/>
    <property type="match status" value="1"/>
</dbReference>